<protein>
    <submittedName>
        <fullName evidence="2">Putative NAD(P)/FAD-binding protein YdhS</fullName>
    </submittedName>
</protein>
<dbReference type="InterPro" id="IPR036188">
    <property type="entry name" value="FAD/NAD-bd_sf"/>
</dbReference>
<organism evidence="2 3">
    <name type="scientific">Brevundimonas variabilis</name>
    <dbReference type="NCBI Taxonomy" id="74312"/>
    <lineage>
        <taxon>Bacteria</taxon>
        <taxon>Pseudomonadati</taxon>
        <taxon>Pseudomonadota</taxon>
        <taxon>Alphaproteobacteria</taxon>
        <taxon>Caulobacterales</taxon>
        <taxon>Caulobacteraceae</taxon>
        <taxon>Brevundimonas</taxon>
    </lineage>
</organism>
<proteinExistence type="predicted"/>
<dbReference type="EMBL" id="JACHOR010000005">
    <property type="protein sequence ID" value="MBB5747277.1"/>
    <property type="molecule type" value="Genomic_DNA"/>
</dbReference>
<gene>
    <name evidence="2" type="ORF">GGR13_002898</name>
</gene>
<dbReference type="RefSeq" id="WP_183214267.1">
    <property type="nucleotide sequence ID" value="NZ_JACHOR010000005.1"/>
</dbReference>
<sequence length="463" mass="50477">MKVAVVGAGFSGLLTAVHVLRLSPEARVVLIERSGVFGPGTAYATTNPDHVLNVRLTNMSAFSDEPHHLAEWLTEQSGWSATSQFITRGLYGRYLRSILDGARTCGRLTQLAAEVEDIERVGVRWRLRLSDQRPMLADAVVLALGVMEPTPPVGIASDLLASSAYLANPWGQSGGLSDAAEHVLLVGSGLTMVDVAIGLARPGRRFTALSRRGLTPRGHGLVGPAIWEAPDSLSPVALLRAVRDQAKARDWRMVMDGLRSQASTLWRDWTPVQRRQFLRHLRPWWDVHRHRLAPAVKERLDALIDLGEVSVVAGRTVSLKRDARGIVVTWRRRGERRARQFRVDAVVNCTGPNGAVDHAANPLISSLRRRGLLTPDPSGLGARIDDRCRLVDWRNQPLTGVHAVGPLTRGAFWEITSVPDIREQALGVARAVLDGSALQAGLALRALPPAAQLHSSADGQSRR</sequence>
<name>A0A7W9CKH4_9CAUL</name>
<dbReference type="InterPro" id="IPR052189">
    <property type="entry name" value="L-asp_N-monooxygenase_NS-form"/>
</dbReference>
<dbReference type="SUPFAM" id="SSF51905">
    <property type="entry name" value="FAD/NAD(P)-binding domain"/>
    <property type="match status" value="1"/>
</dbReference>
<evidence type="ECO:0000313" key="2">
    <source>
        <dbReference type="EMBL" id="MBB5747277.1"/>
    </source>
</evidence>
<dbReference type="AlphaFoldDB" id="A0A7W9CKH4"/>
<accession>A0A7W9CKH4</accession>
<evidence type="ECO:0000259" key="1">
    <source>
        <dbReference type="Pfam" id="PF13454"/>
    </source>
</evidence>
<dbReference type="PANTHER" id="PTHR40254">
    <property type="entry name" value="BLR0577 PROTEIN"/>
    <property type="match status" value="1"/>
</dbReference>
<dbReference type="PANTHER" id="PTHR40254:SF1">
    <property type="entry name" value="BLR0577 PROTEIN"/>
    <property type="match status" value="1"/>
</dbReference>
<evidence type="ECO:0000313" key="3">
    <source>
        <dbReference type="Proteomes" id="UP000545037"/>
    </source>
</evidence>
<dbReference type="InterPro" id="IPR038732">
    <property type="entry name" value="HpyO/CreE_NAD-binding"/>
</dbReference>
<feature type="domain" description="FAD-dependent urate hydroxylase HpyO/Asp monooxygenase CreE-like FAD/NAD(P)-binding" evidence="1">
    <location>
        <begin position="4"/>
        <end position="146"/>
    </location>
</feature>
<reference evidence="2 3" key="1">
    <citation type="submission" date="2020-08" db="EMBL/GenBank/DDBJ databases">
        <title>Genomic Encyclopedia of Type Strains, Phase IV (KMG-IV): sequencing the most valuable type-strain genomes for metagenomic binning, comparative biology and taxonomic classification.</title>
        <authorList>
            <person name="Goeker M."/>
        </authorList>
    </citation>
    <scope>NUCLEOTIDE SEQUENCE [LARGE SCALE GENOMIC DNA]</scope>
    <source>
        <strain evidence="2 3">DSM 4737</strain>
    </source>
</reference>
<comment type="caution">
    <text evidence="2">The sequence shown here is derived from an EMBL/GenBank/DDBJ whole genome shotgun (WGS) entry which is preliminary data.</text>
</comment>
<dbReference type="Gene3D" id="3.50.50.60">
    <property type="entry name" value="FAD/NAD(P)-binding domain"/>
    <property type="match status" value="2"/>
</dbReference>
<keyword evidence="3" id="KW-1185">Reference proteome</keyword>
<dbReference type="Proteomes" id="UP000545037">
    <property type="component" value="Unassembled WGS sequence"/>
</dbReference>
<dbReference type="Pfam" id="PF13454">
    <property type="entry name" value="NAD_binding_9"/>
    <property type="match status" value="1"/>
</dbReference>